<evidence type="ECO:0000256" key="4">
    <source>
        <dbReference type="PROSITE-ProRule" id="PRU00335"/>
    </source>
</evidence>
<dbReference type="GO" id="GO:0003677">
    <property type="term" value="F:DNA binding"/>
    <property type="evidence" value="ECO:0007669"/>
    <property type="project" value="UniProtKB-UniRule"/>
</dbReference>
<dbReference type="Pfam" id="PF13305">
    <property type="entry name" value="TetR_C_33"/>
    <property type="match status" value="1"/>
</dbReference>
<proteinExistence type="predicted"/>
<sequence>MPTPRQVAREQTLRDIVRIGREQLATTTPAELSLRAVARELGLVSSAVYRYVKDRDALLTLLIVDAYDELGAEVEAAVAASSRRTSVRRLQAAAQAMRSWALREPSRFALLHGTPVPGYAAPPDATVEPGTRVVVALLTVLEDAHRRGDLREVDGSLPRSLRTDLERIRTEYALALPVTNLARALGLWSALVGAVAFEVFGQYGPDTLHDPAAFLDVHVATLAGTVGLPTP</sequence>
<dbReference type="InterPro" id="IPR001647">
    <property type="entry name" value="HTH_TetR"/>
</dbReference>
<evidence type="ECO:0000256" key="1">
    <source>
        <dbReference type="ARBA" id="ARBA00023015"/>
    </source>
</evidence>
<keyword evidence="7" id="KW-1185">Reference proteome</keyword>
<evidence type="ECO:0000313" key="7">
    <source>
        <dbReference type="Proteomes" id="UP000067689"/>
    </source>
</evidence>
<dbReference type="OrthoDB" id="3210322at2"/>
<feature type="DNA-binding region" description="H-T-H motif" evidence="4">
    <location>
        <begin position="33"/>
        <end position="52"/>
    </location>
</feature>
<keyword evidence="3" id="KW-0804">Transcription</keyword>
<dbReference type="PATRIC" id="fig|2041.4.peg.53"/>
<dbReference type="Proteomes" id="UP000067689">
    <property type="component" value="Chromosome"/>
</dbReference>
<dbReference type="Gene3D" id="1.10.357.10">
    <property type="entry name" value="Tetracycline Repressor, domain 2"/>
    <property type="match status" value="1"/>
</dbReference>
<dbReference type="InterPro" id="IPR009057">
    <property type="entry name" value="Homeodomain-like_sf"/>
</dbReference>
<evidence type="ECO:0000256" key="3">
    <source>
        <dbReference type="ARBA" id="ARBA00023163"/>
    </source>
</evidence>
<evidence type="ECO:0000313" key="6">
    <source>
        <dbReference type="EMBL" id="ALX03242.1"/>
    </source>
</evidence>
<dbReference type="STRING" id="2041.AERYTH_00265"/>
<dbReference type="KEGG" id="aer:AERYTH_00265"/>
<evidence type="ECO:0000259" key="5">
    <source>
        <dbReference type="PROSITE" id="PS50977"/>
    </source>
</evidence>
<protein>
    <submittedName>
        <fullName evidence="6">TetR family transcriptional regulator</fullName>
    </submittedName>
</protein>
<gene>
    <name evidence="6" type="ORF">AERYTH_00265</name>
</gene>
<evidence type="ECO:0000256" key="2">
    <source>
        <dbReference type="ARBA" id="ARBA00023125"/>
    </source>
</evidence>
<dbReference type="RefSeq" id="WP_067853069.1">
    <property type="nucleotide sequence ID" value="NZ_CP011502.1"/>
</dbReference>
<accession>A0A0U3SXI0</accession>
<dbReference type="SUPFAM" id="SSF48498">
    <property type="entry name" value="Tetracyclin repressor-like, C-terminal domain"/>
    <property type="match status" value="1"/>
</dbReference>
<keyword evidence="2 4" id="KW-0238">DNA-binding</keyword>
<dbReference type="InterPro" id="IPR025996">
    <property type="entry name" value="MT1864/Rv1816-like_C"/>
</dbReference>
<name>A0A0U3SXI0_9ACTN</name>
<dbReference type="PROSITE" id="PS50977">
    <property type="entry name" value="HTH_TETR_2"/>
    <property type="match status" value="1"/>
</dbReference>
<dbReference type="EMBL" id="CP011502">
    <property type="protein sequence ID" value="ALX03242.1"/>
    <property type="molecule type" value="Genomic_DNA"/>
</dbReference>
<dbReference type="InterPro" id="IPR036271">
    <property type="entry name" value="Tet_transcr_reg_TetR-rel_C_sf"/>
</dbReference>
<keyword evidence="1" id="KW-0805">Transcription regulation</keyword>
<organism evidence="6 7">
    <name type="scientific">Aeromicrobium erythreum</name>
    <dbReference type="NCBI Taxonomy" id="2041"/>
    <lineage>
        <taxon>Bacteria</taxon>
        <taxon>Bacillati</taxon>
        <taxon>Actinomycetota</taxon>
        <taxon>Actinomycetes</taxon>
        <taxon>Propionibacteriales</taxon>
        <taxon>Nocardioidaceae</taxon>
        <taxon>Aeromicrobium</taxon>
    </lineage>
</organism>
<feature type="domain" description="HTH tetR-type" evidence="5">
    <location>
        <begin position="10"/>
        <end position="70"/>
    </location>
</feature>
<dbReference type="AlphaFoldDB" id="A0A0U3SXI0"/>
<dbReference type="SUPFAM" id="SSF46689">
    <property type="entry name" value="Homeodomain-like"/>
    <property type="match status" value="1"/>
</dbReference>
<reference evidence="6 7" key="1">
    <citation type="journal article" date="1991" name="Int. J. Syst. Bacteriol.">
        <title>Description of the erythromycin-producing bacterium Arthrobacter sp. strain NRRL B-3381 as Aeromicrobium erythreum gen. nov., sp. nov.</title>
        <authorList>
            <person name="Miller E.S."/>
            <person name="Woese C.R."/>
            <person name="Brenner S."/>
        </authorList>
    </citation>
    <scope>NUCLEOTIDE SEQUENCE [LARGE SCALE GENOMIC DNA]</scope>
    <source>
        <strain evidence="6 7">AR18</strain>
    </source>
</reference>